<keyword evidence="2" id="KW-0378">Hydrolase</keyword>
<organism evidence="5 7">
    <name type="scientific">Ignatzschineria cameli</name>
    <dbReference type="NCBI Taxonomy" id="2182793"/>
    <lineage>
        <taxon>Bacteria</taxon>
        <taxon>Pseudomonadati</taxon>
        <taxon>Pseudomonadota</taxon>
        <taxon>Gammaproteobacteria</taxon>
        <taxon>Cardiobacteriales</taxon>
        <taxon>Ignatzschineriaceae</taxon>
        <taxon>Ignatzschineria</taxon>
    </lineage>
</organism>
<name>A0A2U2AR36_9GAMM</name>
<dbReference type="Proteomes" id="UP000245217">
    <property type="component" value="Unassembled WGS sequence"/>
</dbReference>
<evidence type="ECO:0000256" key="2">
    <source>
        <dbReference type="ARBA" id="ARBA00022801"/>
    </source>
</evidence>
<dbReference type="Proteomes" id="UP000245059">
    <property type="component" value="Unassembled WGS sequence"/>
</dbReference>
<reference evidence="7 8" key="2">
    <citation type="submission" date="2018-05" db="EMBL/GenBank/DDBJ databases">
        <title>Ignatzschineria dubaiensis sp. nov., isolated from necrotic foot tissues of dromedaries (Camelus dromedarius) and associated maggots in Dubai, United Arab Emirates.</title>
        <authorList>
            <person name="Tsang C.C."/>
            <person name="Tang J.Y.M."/>
            <person name="Fong J.Y.H."/>
            <person name="Kinne J."/>
            <person name="Lee H.H."/>
            <person name="Joseph M."/>
            <person name="Jose S."/>
            <person name="Schuster R.K."/>
            <person name="Tang Y."/>
            <person name="Sivakumar S."/>
            <person name="Chen J.H.K."/>
            <person name="Teng J.L.L."/>
            <person name="Lau S.K.P."/>
            <person name="Wernery U."/>
            <person name="Woo P.C.Y."/>
        </authorList>
    </citation>
    <scope>NUCLEOTIDE SEQUENCE [LARGE SCALE GENOMIC DNA]</scope>
    <source>
        <strain evidence="7">UAE-HKU57</strain>
        <strain evidence="8">UAE-HKU58</strain>
    </source>
</reference>
<dbReference type="PANTHER" id="PTHR34698:SF2">
    <property type="entry name" value="5-OXOPROLINASE SUBUNIT B"/>
    <property type="match status" value="1"/>
</dbReference>
<evidence type="ECO:0000256" key="1">
    <source>
        <dbReference type="ARBA" id="ARBA00022741"/>
    </source>
</evidence>
<dbReference type="GO" id="GO:0016787">
    <property type="term" value="F:hydrolase activity"/>
    <property type="evidence" value="ECO:0007669"/>
    <property type="project" value="UniProtKB-KW"/>
</dbReference>
<dbReference type="SUPFAM" id="SSF160467">
    <property type="entry name" value="PH0987 N-terminal domain-like"/>
    <property type="match status" value="1"/>
</dbReference>
<reference evidence="5" key="1">
    <citation type="journal article" date="2018" name="Genome Announc.">
        <title>Ignatzschineria cameli sp. nov., isolated from necrotic foot tissue of dromedaries (Camelus dromedarius) and associated maggots (Wohlfahrtia species) in Dubai.</title>
        <authorList>
            <person name="Tsang C.C."/>
            <person name="Tang J.Y."/>
            <person name="Fong J.Y."/>
            <person name="Kinne J."/>
            <person name="Lee H.H."/>
            <person name="Joseph M."/>
            <person name="Jose S."/>
            <person name="Schuster R.K."/>
            <person name="Tang Y."/>
            <person name="Sivakumar S."/>
            <person name="Chen J.H."/>
            <person name="Teng J.L."/>
            <person name="Lau S.K."/>
            <person name="Wernery U."/>
            <person name="Woo P.C."/>
        </authorList>
    </citation>
    <scope>NUCLEOTIDE SEQUENCE</scope>
    <source>
        <strain evidence="5">UAE-HKU57</strain>
        <strain evidence="6">UAE-HKU58</strain>
    </source>
</reference>
<dbReference type="SMART" id="SM00796">
    <property type="entry name" value="AHS1"/>
    <property type="match status" value="1"/>
</dbReference>
<dbReference type="Gene3D" id="3.30.1360.40">
    <property type="match status" value="1"/>
</dbReference>
<dbReference type="Pfam" id="PF02682">
    <property type="entry name" value="CT_C_D"/>
    <property type="match status" value="1"/>
</dbReference>
<evidence type="ECO:0000259" key="4">
    <source>
        <dbReference type="SMART" id="SM00796"/>
    </source>
</evidence>
<dbReference type="GO" id="GO:0005524">
    <property type="term" value="F:ATP binding"/>
    <property type="evidence" value="ECO:0007669"/>
    <property type="project" value="UniProtKB-KW"/>
</dbReference>
<dbReference type="InterPro" id="IPR029000">
    <property type="entry name" value="Cyclophilin-like_dom_sf"/>
</dbReference>
<evidence type="ECO:0000313" key="8">
    <source>
        <dbReference type="Proteomes" id="UP000245217"/>
    </source>
</evidence>
<dbReference type="RefSeq" id="WP_109201689.1">
    <property type="nucleotide sequence ID" value="NZ_QEWS01000004.1"/>
</dbReference>
<feature type="domain" description="Carboxyltransferase" evidence="4">
    <location>
        <begin position="3"/>
        <end position="208"/>
    </location>
</feature>
<sequence>MSVSIYTIGDRGITLSVDGEISLENQQKIWWIGKQLEDGEDTSIIDIVPGMNNLTILLNPYSDIDRNILKQQLRQLWEDSKKNNFSQEMGGKLLEVPVVYGGNKGPDLLDVARQNHMTIDEVIKLHTAPIYTVYFIGFMPGFVYLGGLDSKIHTPRRSKPRMSIPAGSVGIGGAQTGVYPRESPGGWQIIGNTELLFFDQNRDNPSLFHPGDQLRFVVEEILV</sequence>
<dbReference type="PANTHER" id="PTHR34698">
    <property type="entry name" value="5-OXOPROLINASE SUBUNIT B"/>
    <property type="match status" value="1"/>
</dbReference>
<dbReference type="EMBL" id="QEWW01000003">
    <property type="protein sequence ID" value="PWD86262.1"/>
    <property type="molecule type" value="Genomic_DNA"/>
</dbReference>
<keyword evidence="8" id="KW-1185">Reference proteome</keyword>
<proteinExistence type="predicted"/>
<dbReference type="InterPro" id="IPR010016">
    <property type="entry name" value="PxpB"/>
</dbReference>
<keyword evidence="1" id="KW-0547">Nucleotide-binding</keyword>
<comment type="caution">
    <text evidence="5">The sequence shown here is derived from an EMBL/GenBank/DDBJ whole genome shotgun (WGS) entry which is preliminary data.</text>
</comment>
<evidence type="ECO:0000313" key="6">
    <source>
        <dbReference type="EMBL" id="PWD92588.1"/>
    </source>
</evidence>
<dbReference type="NCBIfam" id="TIGR00370">
    <property type="entry name" value="5-oxoprolinase subunit PxpB"/>
    <property type="match status" value="1"/>
</dbReference>
<evidence type="ECO:0000256" key="3">
    <source>
        <dbReference type="ARBA" id="ARBA00022840"/>
    </source>
</evidence>
<keyword evidence="3" id="KW-0067">ATP-binding</keyword>
<protein>
    <recommendedName>
        <fullName evidence="4">Carboxyltransferase domain-containing protein</fullName>
    </recommendedName>
</protein>
<dbReference type="InterPro" id="IPR003833">
    <property type="entry name" value="CT_C_D"/>
</dbReference>
<dbReference type="Gene3D" id="2.40.100.10">
    <property type="entry name" value="Cyclophilin-like"/>
    <property type="match status" value="1"/>
</dbReference>
<dbReference type="OrthoDB" id="9778567at2"/>
<evidence type="ECO:0000313" key="7">
    <source>
        <dbReference type="Proteomes" id="UP000245059"/>
    </source>
</evidence>
<evidence type="ECO:0000313" key="5">
    <source>
        <dbReference type="EMBL" id="PWD86262.1"/>
    </source>
</evidence>
<dbReference type="EMBL" id="QEWV01000004">
    <property type="protein sequence ID" value="PWD92588.1"/>
    <property type="molecule type" value="Genomic_DNA"/>
</dbReference>
<dbReference type="SUPFAM" id="SSF50891">
    <property type="entry name" value="Cyclophilin-like"/>
    <property type="match status" value="1"/>
</dbReference>
<dbReference type="AlphaFoldDB" id="A0A2U2AR36"/>
<accession>A0A2U2AR36</accession>
<gene>
    <name evidence="5" type="ORF">DC077_05850</name>
    <name evidence="6" type="ORF">DC078_06075</name>
</gene>